<comment type="caution">
    <text evidence="2">The sequence shown here is derived from an EMBL/GenBank/DDBJ whole genome shotgun (WGS) entry which is preliminary data.</text>
</comment>
<keyword evidence="1" id="KW-1133">Transmembrane helix</keyword>
<dbReference type="AlphaFoldDB" id="T0HQ75"/>
<evidence type="ECO:0000313" key="2">
    <source>
        <dbReference type="EMBL" id="EQB15207.1"/>
    </source>
</evidence>
<sequence length="106" mass="11523">MSWRPTIRARAWLALVLPPGAWFAFQQGLSALLHVRCDATFIGIAWGLTSILICALALRIAWPLRRHQGALANPWLARLAVAVAAIFALAILFQTLALSIVPPCIA</sequence>
<dbReference type="PATRIC" id="fig|1096930.3.peg.2234"/>
<dbReference type="EMBL" id="ATHL01000076">
    <property type="protein sequence ID" value="EQB15207.1"/>
    <property type="molecule type" value="Genomic_DNA"/>
</dbReference>
<keyword evidence="1" id="KW-0812">Transmembrane</keyword>
<organism evidence="2 3">
    <name type="scientific">Novosphingobium lindaniclasticum LE124</name>
    <dbReference type="NCBI Taxonomy" id="1096930"/>
    <lineage>
        <taxon>Bacteria</taxon>
        <taxon>Pseudomonadati</taxon>
        <taxon>Pseudomonadota</taxon>
        <taxon>Alphaproteobacteria</taxon>
        <taxon>Sphingomonadales</taxon>
        <taxon>Sphingomonadaceae</taxon>
        <taxon>Novosphingobium</taxon>
    </lineage>
</organism>
<accession>T0HQ75</accession>
<feature type="transmembrane region" description="Helical" evidence="1">
    <location>
        <begin position="79"/>
        <end position="101"/>
    </location>
</feature>
<dbReference type="RefSeq" id="WP_021234099.1">
    <property type="nucleotide sequence ID" value="NZ_ATHL01000076.1"/>
</dbReference>
<evidence type="ECO:0000313" key="3">
    <source>
        <dbReference type="Proteomes" id="UP000015527"/>
    </source>
</evidence>
<feature type="transmembrane region" description="Helical" evidence="1">
    <location>
        <begin position="39"/>
        <end position="58"/>
    </location>
</feature>
<protein>
    <submittedName>
        <fullName evidence="2">Uncharacterized protein</fullName>
    </submittedName>
</protein>
<reference evidence="2 3" key="1">
    <citation type="journal article" date="2013" name="Genome Announc.">
        <title>Genome Sequence of Novosphingobium lindaniclasticum LE124T, Isolated from a Hexachlorocyclohexane Dumpsite.</title>
        <authorList>
            <person name="Saxena A."/>
            <person name="Nayyar N."/>
            <person name="Sangwan N."/>
            <person name="Kumari R."/>
            <person name="Khurana J.P."/>
            <person name="Lal R."/>
        </authorList>
    </citation>
    <scope>NUCLEOTIDE SEQUENCE [LARGE SCALE GENOMIC DNA]</scope>
    <source>
        <strain evidence="2 3">LE124</strain>
    </source>
</reference>
<name>T0HQ75_9SPHN</name>
<gene>
    <name evidence="2" type="ORF">L284_11260</name>
</gene>
<dbReference type="OrthoDB" id="7573329at2"/>
<proteinExistence type="predicted"/>
<dbReference type="Proteomes" id="UP000015527">
    <property type="component" value="Unassembled WGS sequence"/>
</dbReference>
<evidence type="ECO:0000256" key="1">
    <source>
        <dbReference type="SAM" id="Phobius"/>
    </source>
</evidence>
<dbReference type="eggNOG" id="ENOG5031CGD">
    <property type="taxonomic scope" value="Bacteria"/>
</dbReference>
<keyword evidence="1" id="KW-0472">Membrane</keyword>
<keyword evidence="3" id="KW-1185">Reference proteome</keyword>